<evidence type="ECO:0000256" key="1">
    <source>
        <dbReference type="SAM" id="Phobius"/>
    </source>
</evidence>
<accession>C7M1E1</accession>
<evidence type="ECO:0000313" key="2">
    <source>
        <dbReference type="EMBL" id="ACU52990.1"/>
    </source>
</evidence>
<name>C7M1E1_ACIFD</name>
<dbReference type="HOGENOM" id="CLU_1640120_0_0_11"/>
<proteinExistence type="predicted"/>
<feature type="transmembrane region" description="Helical" evidence="1">
    <location>
        <begin position="92"/>
        <end position="116"/>
    </location>
</feature>
<feature type="transmembrane region" description="Helical" evidence="1">
    <location>
        <begin position="6"/>
        <end position="23"/>
    </location>
</feature>
<dbReference type="EMBL" id="CP001631">
    <property type="protein sequence ID" value="ACU52990.1"/>
    <property type="molecule type" value="Genomic_DNA"/>
</dbReference>
<keyword evidence="1" id="KW-0472">Membrane</keyword>
<organism evidence="2 3">
    <name type="scientific">Acidimicrobium ferrooxidans (strain DSM 10331 / JCM 15462 / NBRC 103882 / ICP)</name>
    <dbReference type="NCBI Taxonomy" id="525909"/>
    <lineage>
        <taxon>Bacteria</taxon>
        <taxon>Bacillati</taxon>
        <taxon>Actinomycetota</taxon>
        <taxon>Acidimicrobiia</taxon>
        <taxon>Acidimicrobiales</taxon>
        <taxon>Acidimicrobiaceae</taxon>
        <taxon>Acidimicrobium</taxon>
    </lineage>
</organism>
<evidence type="ECO:0000313" key="3">
    <source>
        <dbReference type="Proteomes" id="UP000000771"/>
    </source>
</evidence>
<feature type="transmembrane region" description="Helical" evidence="1">
    <location>
        <begin position="60"/>
        <end position="80"/>
    </location>
</feature>
<protein>
    <submittedName>
        <fullName evidence="2">Uncharacterized protein</fullName>
    </submittedName>
</protein>
<keyword evidence="3" id="KW-1185">Reference proteome</keyword>
<dbReference type="STRING" id="525909.Afer_0015"/>
<dbReference type="KEGG" id="afo:Afer_0015"/>
<feature type="transmembrane region" description="Helical" evidence="1">
    <location>
        <begin position="136"/>
        <end position="160"/>
    </location>
</feature>
<keyword evidence="1" id="KW-0812">Transmembrane</keyword>
<gene>
    <name evidence="2" type="ordered locus">Afer_0015</name>
</gene>
<reference evidence="2 3" key="1">
    <citation type="journal article" date="2009" name="Stand. Genomic Sci.">
        <title>Complete genome sequence of Acidimicrobium ferrooxidans type strain (ICP).</title>
        <authorList>
            <person name="Clum A."/>
            <person name="Nolan M."/>
            <person name="Lang E."/>
            <person name="Glavina Del Rio T."/>
            <person name="Tice H."/>
            <person name="Copeland A."/>
            <person name="Cheng J.F."/>
            <person name="Lucas S."/>
            <person name="Chen F."/>
            <person name="Bruce D."/>
            <person name="Goodwin L."/>
            <person name="Pitluck S."/>
            <person name="Ivanova N."/>
            <person name="Mavrommatis K."/>
            <person name="Mikhailova N."/>
            <person name="Pati A."/>
            <person name="Chen A."/>
            <person name="Palaniappan K."/>
            <person name="Goker M."/>
            <person name="Spring S."/>
            <person name="Land M."/>
            <person name="Hauser L."/>
            <person name="Chang Y.J."/>
            <person name="Jeffries C.C."/>
            <person name="Chain P."/>
            <person name="Bristow J."/>
            <person name="Eisen J.A."/>
            <person name="Markowitz V."/>
            <person name="Hugenholtz P."/>
            <person name="Kyrpides N.C."/>
            <person name="Klenk H.P."/>
            <person name="Lapidus A."/>
        </authorList>
    </citation>
    <scope>NUCLEOTIDE SEQUENCE [LARGE SCALE GENOMIC DNA]</scope>
    <source>
        <strain evidence="3">DSM 10331 / JCM 15462 / NBRC 103882 / ICP</strain>
    </source>
</reference>
<dbReference type="AlphaFoldDB" id="C7M1E1"/>
<feature type="transmembrane region" description="Helical" evidence="1">
    <location>
        <begin position="35"/>
        <end position="54"/>
    </location>
</feature>
<dbReference type="RefSeq" id="WP_012784109.1">
    <property type="nucleotide sequence ID" value="NC_013124.1"/>
</dbReference>
<keyword evidence="1" id="KW-1133">Transmembrane helix</keyword>
<sequence>MIAAVWLLAGVGVMGAHLVGPGREDARSHRLRRRGSLWIVTLVSALYAVAGLALGFEPLGWLPLALGLWLILVVAFVVLFQRRHVGGADVRYVGGALWLVAVGLGPVGLVWLPLTLLGASLAQLAWSAISGQRGPWAMVAWLSAAGLVLAVVALIAEVALR</sequence>
<dbReference type="Proteomes" id="UP000000771">
    <property type="component" value="Chromosome"/>
</dbReference>